<dbReference type="Proteomes" id="UP000770661">
    <property type="component" value="Unassembled WGS sequence"/>
</dbReference>
<accession>A0A8J4XPU2</accession>
<evidence type="ECO:0000256" key="1">
    <source>
        <dbReference type="SAM" id="MobiDB-lite"/>
    </source>
</evidence>
<organism evidence="2 3">
    <name type="scientific">Chionoecetes opilio</name>
    <name type="common">Atlantic snow crab</name>
    <name type="synonym">Cancer opilio</name>
    <dbReference type="NCBI Taxonomy" id="41210"/>
    <lineage>
        <taxon>Eukaryota</taxon>
        <taxon>Metazoa</taxon>
        <taxon>Ecdysozoa</taxon>
        <taxon>Arthropoda</taxon>
        <taxon>Crustacea</taxon>
        <taxon>Multicrustacea</taxon>
        <taxon>Malacostraca</taxon>
        <taxon>Eumalacostraca</taxon>
        <taxon>Eucarida</taxon>
        <taxon>Decapoda</taxon>
        <taxon>Pleocyemata</taxon>
        <taxon>Brachyura</taxon>
        <taxon>Eubrachyura</taxon>
        <taxon>Majoidea</taxon>
        <taxon>Majidae</taxon>
        <taxon>Chionoecetes</taxon>
    </lineage>
</organism>
<proteinExistence type="predicted"/>
<dbReference type="OrthoDB" id="6378051at2759"/>
<evidence type="ECO:0000313" key="3">
    <source>
        <dbReference type="Proteomes" id="UP000770661"/>
    </source>
</evidence>
<evidence type="ECO:0000313" key="2">
    <source>
        <dbReference type="EMBL" id="KAG0711443.1"/>
    </source>
</evidence>
<dbReference type="AlphaFoldDB" id="A0A8J4XPU2"/>
<sequence>MSQYRIDSSPHPWIRQTSRVLDVALTRLRIGHASLTAHLHRLNLTPDPMSFPSKHKDGGPPEALRMSYRRPDGSVRRRAAGNLLRGSPAGRSQRPARASGGLTEVNLPPAAAVRRSTAYVGPPVMSRGFWYEIWEWRYGVSMGFDS</sequence>
<protein>
    <submittedName>
        <fullName evidence="2">Uncharacterized protein</fullName>
    </submittedName>
</protein>
<feature type="region of interest" description="Disordered" evidence="1">
    <location>
        <begin position="46"/>
        <end position="103"/>
    </location>
</feature>
<dbReference type="EMBL" id="JACEEZ010023302">
    <property type="protein sequence ID" value="KAG0711443.1"/>
    <property type="molecule type" value="Genomic_DNA"/>
</dbReference>
<gene>
    <name evidence="2" type="ORF">GWK47_020602</name>
</gene>
<reference evidence="2" key="1">
    <citation type="submission" date="2020-07" db="EMBL/GenBank/DDBJ databases">
        <title>The High-quality genome of the commercially important snow crab, Chionoecetes opilio.</title>
        <authorList>
            <person name="Jeong J.-H."/>
            <person name="Ryu S."/>
        </authorList>
    </citation>
    <scope>NUCLEOTIDE SEQUENCE</scope>
    <source>
        <strain evidence="2">MADBK_172401_WGS</strain>
        <tissue evidence="2">Digestive gland</tissue>
    </source>
</reference>
<keyword evidence="3" id="KW-1185">Reference proteome</keyword>
<name>A0A8J4XPU2_CHIOP</name>
<comment type="caution">
    <text evidence="2">The sequence shown here is derived from an EMBL/GenBank/DDBJ whole genome shotgun (WGS) entry which is preliminary data.</text>
</comment>